<dbReference type="InterPro" id="IPR043502">
    <property type="entry name" value="DNA/RNA_pol_sf"/>
</dbReference>
<sequence>PLPHMKPELLVYMPVCPLPLRAAFALKLPFIEGSFPKYRNASQRFMAILADFSPYLESVSLDEAYLDVTGFESIYGSIYEMAVAIKKRIKTELGLYASVGIASYRFGRRHPHRDPSCFPRGGIPEDYCCSAVSSYLVHPVRKRWCASLEPTPSANGLP</sequence>
<accession>X1J0X3</accession>
<dbReference type="GO" id="GO:0009432">
    <property type="term" value="P:SOS response"/>
    <property type="evidence" value="ECO:0007669"/>
    <property type="project" value="TreeGrafter"/>
</dbReference>
<dbReference type="Pfam" id="PF00817">
    <property type="entry name" value="IMS"/>
    <property type="match status" value="1"/>
</dbReference>
<organism evidence="2">
    <name type="scientific">marine sediment metagenome</name>
    <dbReference type="NCBI Taxonomy" id="412755"/>
    <lineage>
        <taxon>unclassified sequences</taxon>
        <taxon>metagenomes</taxon>
        <taxon>ecological metagenomes</taxon>
    </lineage>
</organism>
<dbReference type="PANTHER" id="PTHR11076">
    <property type="entry name" value="DNA REPAIR POLYMERASE UMUC / TRANSFERASE FAMILY MEMBER"/>
    <property type="match status" value="1"/>
</dbReference>
<reference evidence="2" key="1">
    <citation type="journal article" date="2014" name="Front. Microbiol.">
        <title>High frequency of phylogenetically diverse reductive dehalogenase-homologous genes in deep subseafloor sedimentary metagenomes.</title>
        <authorList>
            <person name="Kawai M."/>
            <person name="Futagami T."/>
            <person name="Toyoda A."/>
            <person name="Takaki Y."/>
            <person name="Nishi S."/>
            <person name="Hori S."/>
            <person name="Arai W."/>
            <person name="Tsubouchi T."/>
            <person name="Morono Y."/>
            <person name="Uchiyama I."/>
            <person name="Ito T."/>
            <person name="Fujiyama A."/>
            <person name="Inagaki F."/>
            <person name="Takami H."/>
        </authorList>
    </citation>
    <scope>NUCLEOTIDE SEQUENCE</scope>
    <source>
        <strain evidence="2">Expedition CK06-06</strain>
    </source>
</reference>
<dbReference type="PROSITE" id="PS50173">
    <property type="entry name" value="UMUC"/>
    <property type="match status" value="1"/>
</dbReference>
<evidence type="ECO:0000259" key="1">
    <source>
        <dbReference type="PROSITE" id="PS50173"/>
    </source>
</evidence>
<evidence type="ECO:0000313" key="2">
    <source>
        <dbReference type="EMBL" id="GAH75155.1"/>
    </source>
</evidence>
<dbReference type="InterPro" id="IPR001126">
    <property type="entry name" value="UmuC"/>
</dbReference>
<dbReference type="GO" id="GO:0005829">
    <property type="term" value="C:cytosol"/>
    <property type="evidence" value="ECO:0007669"/>
    <property type="project" value="TreeGrafter"/>
</dbReference>
<dbReference type="GO" id="GO:0006281">
    <property type="term" value="P:DNA repair"/>
    <property type="evidence" value="ECO:0007669"/>
    <property type="project" value="InterPro"/>
</dbReference>
<dbReference type="Gene3D" id="3.30.70.270">
    <property type="match status" value="1"/>
</dbReference>
<proteinExistence type="predicted"/>
<protein>
    <recommendedName>
        <fullName evidence="1">UmuC domain-containing protein</fullName>
    </recommendedName>
</protein>
<dbReference type="PANTHER" id="PTHR11076:SF33">
    <property type="entry name" value="DNA POLYMERASE KAPPA"/>
    <property type="match status" value="1"/>
</dbReference>
<dbReference type="GO" id="GO:0003887">
    <property type="term" value="F:DNA-directed DNA polymerase activity"/>
    <property type="evidence" value="ECO:0007669"/>
    <property type="project" value="TreeGrafter"/>
</dbReference>
<gene>
    <name evidence="2" type="ORF">S03H2_46030</name>
</gene>
<dbReference type="AlphaFoldDB" id="X1J0X3"/>
<feature type="domain" description="UmuC" evidence="1">
    <location>
        <begin position="14"/>
        <end position="106"/>
    </location>
</feature>
<dbReference type="InterPro" id="IPR050116">
    <property type="entry name" value="DNA_polymerase-Y"/>
</dbReference>
<dbReference type="EMBL" id="BARU01028871">
    <property type="protein sequence ID" value="GAH75155.1"/>
    <property type="molecule type" value="Genomic_DNA"/>
</dbReference>
<dbReference type="GO" id="GO:0042276">
    <property type="term" value="P:error-prone translesion synthesis"/>
    <property type="evidence" value="ECO:0007669"/>
    <property type="project" value="TreeGrafter"/>
</dbReference>
<feature type="non-terminal residue" evidence="2">
    <location>
        <position position="1"/>
    </location>
</feature>
<dbReference type="InterPro" id="IPR043128">
    <property type="entry name" value="Rev_trsase/Diguanyl_cyclase"/>
</dbReference>
<dbReference type="SUPFAM" id="SSF56672">
    <property type="entry name" value="DNA/RNA polymerases"/>
    <property type="match status" value="1"/>
</dbReference>
<comment type="caution">
    <text evidence="2">The sequence shown here is derived from an EMBL/GenBank/DDBJ whole genome shotgun (WGS) entry which is preliminary data.</text>
</comment>
<name>X1J0X3_9ZZZZ</name>